<dbReference type="EMBL" id="JTDL01000002">
    <property type="protein sequence ID" value="KHL05669.1"/>
    <property type="molecule type" value="Genomic_DNA"/>
</dbReference>
<dbReference type="AlphaFoldDB" id="A0A0B2AQF7"/>
<dbReference type="Pfam" id="PF03061">
    <property type="entry name" value="4HBT"/>
    <property type="match status" value="1"/>
</dbReference>
<dbReference type="InterPro" id="IPR052723">
    <property type="entry name" value="Acyl-CoA_thioesterase_PaaI"/>
</dbReference>
<protein>
    <submittedName>
        <fullName evidence="3">Phenylacetic acid degradation protein</fullName>
    </submittedName>
</protein>
<dbReference type="Gene3D" id="3.10.129.10">
    <property type="entry name" value="Hotdog Thioesterase"/>
    <property type="match status" value="1"/>
</dbReference>
<gene>
    <name evidence="3" type="ORF">LK10_00490</name>
</gene>
<dbReference type="Proteomes" id="UP000030982">
    <property type="component" value="Unassembled WGS sequence"/>
</dbReference>
<keyword evidence="4" id="KW-1185">Reference proteome</keyword>
<evidence type="ECO:0000259" key="2">
    <source>
        <dbReference type="Pfam" id="PF03061"/>
    </source>
</evidence>
<dbReference type="PANTHER" id="PTHR42856:SF1">
    <property type="entry name" value="ACYL-COENZYME A THIOESTERASE PAAI"/>
    <property type="match status" value="1"/>
</dbReference>
<reference evidence="3 4" key="1">
    <citation type="submission" date="2014-09" db="EMBL/GenBank/DDBJ databases">
        <title>Genome sequence of Sinomonas sp. MUSC 117.</title>
        <authorList>
            <person name="Lee L.-H."/>
        </authorList>
    </citation>
    <scope>NUCLEOTIDE SEQUENCE [LARGE SCALE GENOMIC DNA]</scope>
    <source>
        <strain evidence="3 4">MUSC 117</strain>
    </source>
</reference>
<keyword evidence="1" id="KW-0378">Hydrolase</keyword>
<name>A0A0B2AQF7_9MICC</name>
<evidence type="ECO:0000313" key="4">
    <source>
        <dbReference type="Proteomes" id="UP000030982"/>
    </source>
</evidence>
<feature type="domain" description="Thioesterase" evidence="2">
    <location>
        <begin position="47"/>
        <end position="126"/>
    </location>
</feature>
<evidence type="ECO:0000313" key="3">
    <source>
        <dbReference type="EMBL" id="KHL05669.1"/>
    </source>
</evidence>
<dbReference type="InterPro" id="IPR006683">
    <property type="entry name" value="Thioestr_dom"/>
</dbReference>
<dbReference type="InterPro" id="IPR029069">
    <property type="entry name" value="HotDog_dom_sf"/>
</dbReference>
<dbReference type="GO" id="GO:0016289">
    <property type="term" value="F:acyl-CoA hydrolase activity"/>
    <property type="evidence" value="ECO:0007669"/>
    <property type="project" value="UniProtKB-ARBA"/>
</dbReference>
<accession>A0A0B2AQF7</accession>
<comment type="caution">
    <text evidence="3">The sequence shown here is derived from an EMBL/GenBank/DDBJ whole genome shotgun (WGS) entry which is preliminary data.</text>
</comment>
<proteinExistence type="predicted"/>
<dbReference type="NCBIfam" id="TIGR00369">
    <property type="entry name" value="unchar_dom_1"/>
    <property type="match status" value="1"/>
</dbReference>
<dbReference type="PANTHER" id="PTHR42856">
    <property type="entry name" value="ACYL-COENZYME A THIOESTERASE PAAI"/>
    <property type="match status" value="1"/>
</dbReference>
<dbReference type="InterPro" id="IPR003736">
    <property type="entry name" value="PAAI_dom"/>
</dbReference>
<dbReference type="CDD" id="cd03443">
    <property type="entry name" value="PaaI_thioesterase"/>
    <property type="match status" value="1"/>
</dbReference>
<organism evidence="3 4">
    <name type="scientific">Sinomonas humi</name>
    <dbReference type="NCBI Taxonomy" id="1338436"/>
    <lineage>
        <taxon>Bacteria</taxon>
        <taxon>Bacillati</taxon>
        <taxon>Actinomycetota</taxon>
        <taxon>Actinomycetes</taxon>
        <taxon>Micrococcales</taxon>
        <taxon>Micrococcaceae</taxon>
        <taxon>Sinomonas</taxon>
    </lineage>
</organism>
<evidence type="ECO:0000256" key="1">
    <source>
        <dbReference type="ARBA" id="ARBA00022801"/>
    </source>
</evidence>
<sequence length="156" mass="16332">MADPEAVAHPILTDDYATQWMGLQVLALGDGSATVAATLRREMLNGFGIAHGGMIFAIADSAFALACNPHTPDEDQAGTITVAAGVDVNFLAPAHVGERITAVAARRAQAGRSGLYDVQVFASPQGQQSDAPSSFDDAPGRLIAEFRGRSRTIPQR</sequence>
<dbReference type="STRING" id="1338436.LK10_00490"/>
<dbReference type="SUPFAM" id="SSF54637">
    <property type="entry name" value="Thioesterase/thiol ester dehydrase-isomerase"/>
    <property type="match status" value="1"/>
</dbReference>